<keyword evidence="3 6" id="KW-0067">ATP-binding</keyword>
<reference evidence="6 9" key="1">
    <citation type="submission" date="2023-02" db="EMBL/GenBank/DDBJ databases">
        <title>Pathogen: clinical or host-associated sample.</title>
        <authorList>
            <person name="Hergert J."/>
            <person name="Casey R."/>
            <person name="Wagner J."/>
            <person name="Young E.L."/>
            <person name="Oakeson K.F."/>
        </authorList>
    </citation>
    <scope>NUCLEOTIDE SEQUENCE</scope>
    <source>
        <strain evidence="7 9">2022CK-00829</strain>
        <strain evidence="6">2022CK-00830</strain>
    </source>
</reference>
<dbReference type="Proteomes" id="UP001221519">
    <property type="component" value="Chromosome"/>
</dbReference>
<protein>
    <submittedName>
        <fullName evidence="6">ABC transporter ATP-binding protein</fullName>
    </submittedName>
</protein>
<name>A0AAX3N3E9_9BACL</name>
<keyword evidence="4" id="KW-1278">Translocase</keyword>
<dbReference type="CDD" id="cd03214">
    <property type="entry name" value="ABC_Iron-Siderophores_B12_Hemin"/>
    <property type="match status" value="1"/>
</dbReference>
<dbReference type="Gene3D" id="3.40.50.300">
    <property type="entry name" value="P-loop containing nucleotide triphosphate hydrolases"/>
    <property type="match status" value="1"/>
</dbReference>
<dbReference type="InterPro" id="IPR027417">
    <property type="entry name" value="P-loop_NTPase"/>
</dbReference>
<keyword evidence="2" id="KW-0547">Nucleotide-binding</keyword>
<evidence type="ECO:0000259" key="5">
    <source>
        <dbReference type="PROSITE" id="PS50893"/>
    </source>
</evidence>
<dbReference type="GO" id="GO:0016887">
    <property type="term" value="F:ATP hydrolysis activity"/>
    <property type="evidence" value="ECO:0007669"/>
    <property type="project" value="InterPro"/>
</dbReference>
<evidence type="ECO:0000313" key="7">
    <source>
        <dbReference type="EMBL" id="WDI03565.1"/>
    </source>
</evidence>
<dbReference type="SMART" id="SM00382">
    <property type="entry name" value="AAA"/>
    <property type="match status" value="1"/>
</dbReference>
<evidence type="ECO:0000256" key="2">
    <source>
        <dbReference type="ARBA" id="ARBA00022741"/>
    </source>
</evidence>
<dbReference type="PANTHER" id="PTHR42794:SF1">
    <property type="entry name" value="HEMIN IMPORT ATP-BINDING PROTEIN HMUV"/>
    <property type="match status" value="1"/>
</dbReference>
<dbReference type="PROSITE" id="PS50893">
    <property type="entry name" value="ABC_TRANSPORTER_2"/>
    <property type="match status" value="1"/>
</dbReference>
<evidence type="ECO:0000256" key="4">
    <source>
        <dbReference type="ARBA" id="ARBA00022967"/>
    </source>
</evidence>
<dbReference type="InterPro" id="IPR003439">
    <property type="entry name" value="ABC_transporter-like_ATP-bd"/>
</dbReference>
<dbReference type="Proteomes" id="UP001220962">
    <property type="component" value="Chromosome"/>
</dbReference>
<dbReference type="InterPro" id="IPR003593">
    <property type="entry name" value="AAA+_ATPase"/>
</dbReference>
<gene>
    <name evidence="6" type="ORF">PUW23_06755</name>
    <name evidence="7" type="ORF">PUW25_06280</name>
</gene>
<evidence type="ECO:0000313" key="8">
    <source>
        <dbReference type="Proteomes" id="UP001220962"/>
    </source>
</evidence>
<sequence>MNSRIQAEQPNYNHSQDLTTSARTSVPVLEVKSAAKAYGDHMAIRNIDFTVHSGEWWGIVGPNGSGKSTLLHLLSGVLAPSSGSILIKGKPVREYSRRALSRLIAVLQQDGLPEMDYSVRDVVAMGRYPYQDWLGRDQSDGEEVVDRVLEQLELSSFADRLLTELSGGQRQRVALAKVMAQEPEILLLDEPTTYLDIHYQLQFMELLADWRRSTGIAIVAVLHDLNLASLFCDSIYGLRAGESFMQGSPDECVTEEHLRSLFQVDPVMIRHPHHELPQFLLKKKD</sequence>
<feature type="domain" description="ABC transporter" evidence="5">
    <location>
        <begin position="29"/>
        <end position="265"/>
    </location>
</feature>
<dbReference type="EMBL" id="CP118108">
    <property type="protein sequence ID" value="WDI03565.1"/>
    <property type="molecule type" value="Genomic_DNA"/>
</dbReference>
<proteinExistence type="predicted"/>
<dbReference type="InterPro" id="IPR017871">
    <property type="entry name" value="ABC_transporter-like_CS"/>
</dbReference>
<accession>A0AAX3N3E9</accession>
<dbReference type="AlphaFoldDB" id="A0AAX3N3E9"/>
<evidence type="ECO:0000256" key="3">
    <source>
        <dbReference type="ARBA" id="ARBA00022840"/>
    </source>
</evidence>
<evidence type="ECO:0000313" key="9">
    <source>
        <dbReference type="Proteomes" id="UP001221519"/>
    </source>
</evidence>
<keyword evidence="9" id="KW-1185">Reference proteome</keyword>
<dbReference type="GO" id="GO:0005524">
    <property type="term" value="F:ATP binding"/>
    <property type="evidence" value="ECO:0007669"/>
    <property type="project" value="UniProtKB-KW"/>
</dbReference>
<dbReference type="PROSITE" id="PS00211">
    <property type="entry name" value="ABC_TRANSPORTER_1"/>
    <property type="match status" value="1"/>
</dbReference>
<dbReference type="SUPFAM" id="SSF52540">
    <property type="entry name" value="P-loop containing nucleoside triphosphate hydrolases"/>
    <property type="match status" value="1"/>
</dbReference>
<dbReference type="EMBL" id="CP118101">
    <property type="protein sequence ID" value="WDH83911.1"/>
    <property type="molecule type" value="Genomic_DNA"/>
</dbReference>
<dbReference type="PANTHER" id="PTHR42794">
    <property type="entry name" value="HEMIN IMPORT ATP-BINDING PROTEIN HMUV"/>
    <property type="match status" value="1"/>
</dbReference>
<dbReference type="FunFam" id="3.40.50.300:FF:000134">
    <property type="entry name" value="Iron-enterobactin ABC transporter ATP-binding protein"/>
    <property type="match status" value="1"/>
</dbReference>
<evidence type="ECO:0000313" key="6">
    <source>
        <dbReference type="EMBL" id="WDH83911.1"/>
    </source>
</evidence>
<keyword evidence="1" id="KW-0813">Transport</keyword>
<dbReference type="RefSeq" id="WP_081872484.1">
    <property type="nucleotide sequence ID" value="NZ_CP118101.1"/>
</dbReference>
<dbReference type="Pfam" id="PF00005">
    <property type="entry name" value="ABC_tran"/>
    <property type="match status" value="1"/>
</dbReference>
<organism evidence="6 8">
    <name type="scientific">Paenibacillus urinalis</name>
    <dbReference type="NCBI Taxonomy" id="521520"/>
    <lineage>
        <taxon>Bacteria</taxon>
        <taxon>Bacillati</taxon>
        <taxon>Bacillota</taxon>
        <taxon>Bacilli</taxon>
        <taxon>Bacillales</taxon>
        <taxon>Paenibacillaceae</taxon>
        <taxon>Paenibacillus</taxon>
    </lineage>
</organism>
<evidence type="ECO:0000256" key="1">
    <source>
        <dbReference type="ARBA" id="ARBA00022448"/>
    </source>
</evidence>